<organism evidence="2 3">
    <name type="scientific">Mucuna pruriens</name>
    <name type="common">Velvet bean</name>
    <name type="synonym">Dolichos pruriens</name>
    <dbReference type="NCBI Taxonomy" id="157652"/>
    <lineage>
        <taxon>Eukaryota</taxon>
        <taxon>Viridiplantae</taxon>
        <taxon>Streptophyta</taxon>
        <taxon>Embryophyta</taxon>
        <taxon>Tracheophyta</taxon>
        <taxon>Spermatophyta</taxon>
        <taxon>Magnoliopsida</taxon>
        <taxon>eudicotyledons</taxon>
        <taxon>Gunneridae</taxon>
        <taxon>Pentapetalae</taxon>
        <taxon>rosids</taxon>
        <taxon>fabids</taxon>
        <taxon>Fabales</taxon>
        <taxon>Fabaceae</taxon>
        <taxon>Papilionoideae</taxon>
        <taxon>50 kb inversion clade</taxon>
        <taxon>NPAAA clade</taxon>
        <taxon>indigoferoid/millettioid clade</taxon>
        <taxon>Phaseoleae</taxon>
        <taxon>Mucuna</taxon>
    </lineage>
</organism>
<feature type="region of interest" description="Disordered" evidence="1">
    <location>
        <begin position="1"/>
        <end position="38"/>
    </location>
</feature>
<evidence type="ECO:0000313" key="3">
    <source>
        <dbReference type="Proteomes" id="UP000257109"/>
    </source>
</evidence>
<dbReference type="AlphaFoldDB" id="A0A371FD01"/>
<evidence type="ECO:0000256" key="1">
    <source>
        <dbReference type="SAM" id="MobiDB-lite"/>
    </source>
</evidence>
<feature type="compositionally biased region" description="Basic residues" evidence="1">
    <location>
        <begin position="1"/>
        <end position="12"/>
    </location>
</feature>
<name>A0A371FD01_MUCPR</name>
<proteinExistence type="predicted"/>
<gene>
    <name evidence="2" type="ORF">CR513_43868</name>
</gene>
<dbReference type="Proteomes" id="UP000257109">
    <property type="component" value="Unassembled WGS sequence"/>
</dbReference>
<sequence>MTGKTQRKKFRLSSKEEDPSSVTIKKGGSPDTTQGATEDHKRALRKIRMDNIGHSSCIYKRSCALVRGLKFILSIPLYPFSRSRCHVYGGSWCYQRYFSRLRKFRSETEKPKIIRGDRLDYQRILVDPILNVLANKGSDRVIPRYDNGRTFDDSHKKTQESVRLCCIYLRLVKTESDKSLPRQYRTSLYREPLDTLHSSVLSNLESVECCVCRLSHRAIESVDIAPNSSDLDHYAPGFNGEGNKLYIVVVMYQPWCLQYPEWDGAWSYENYPSKLTTVLPEFYDFVSNAHHFDNGGSTESRGRNEITVANNQRFEGYIDECGMYGSVGYSPNDCLILQEPPPPFIPQSVQESSLEDLMKQLAMNNIQFQKNVSATQQPVQQLNSSPSLEDLVQQFQQNTMQIQQNNMQFQQNIIATMQDLTTQIGQLATTINQLQFEDSGQVPSQAILNPQENE</sequence>
<accession>A0A371FD01</accession>
<evidence type="ECO:0000313" key="2">
    <source>
        <dbReference type="EMBL" id="RDX76164.1"/>
    </source>
</evidence>
<comment type="caution">
    <text evidence="2">The sequence shown here is derived from an EMBL/GenBank/DDBJ whole genome shotgun (WGS) entry which is preliminary data.</text>
</comment>
<feature type="non-terminal residue" evidence="2">
    <location>
        <position position="1"/>
    </location>
</feature>
<dbReference type="EMBL" id="QJKJ01009605">
    <property type="protein sequence ID" value="RDX76164.1"/>
    <property type="molecule type" value="Genomic_DNA"/>
</dbReference>
<keyword evidence="3" id="KW-1185">Reference proteome</keyword>
<protein>
    <submittedName>
        <fullName evidence="2">Uncharacterized protein</fullName>
    </submittedName>
</protein>
<reference evidence="2" key="1">
    <citation type="submission" date="2018-05" db="EMBL/GenBank/DDBJ databases">
        <title>Draft genome of Mucuna pruriens seed.</title>
        <authorList>
            <person name="Nnadi N.E."/>
            <person name="Vos R."/>
            <person name="Hasami M.H."/>
            <person name="Devisetty U.K."/>
            <person name="Aguiy J.C."/>
        </authorList>
    </citation>
    <scope>NUCLEOTIDE SEQUENCE [LARGE SCALE GENOMIC DNA]</scope>
    <source>
        <strain evidence="2">JCA_2017</strain>
    </source>
</reference>